<dbReference type="PANTHER" id="PTHR43095">
    <property type="entry name" value="SUGAR KINASE"/>
    <property type="match status" value="1"/>
</dbReference>
<dbReference type="SUPFAM" id="SSF53067">
    <property type="entry name" value="Actin-like ATPase domain"/>
    <property type="match status" value="2"/>
</dbReference>
<keyword evidence="7" id="KW-1185">Reference proteome</keyword>
<dbReference type="PANTHER" id="PTHR43095:SF5">
    <property type="entry name" value="XYLULOSE KINASE"/>
    <property type="match status" value="1"/>
</dbReference>
<dbReference type="Proteomes" id="UP000829708">
    <property type="component" value="Chromosome"/>
</dbReference>
<keyword evidence="3 6" id="KW-0418">Kinase</keyword>
<dbReference type="InterPro" id="IPR043129">
    <property type="entry name" value="ATPase_NBD"/>
</dbReference>
<keyword evidence="2" id="KW-0808">Transferase</keyword>
<evidence type="ECO:0000256" key="3">
    <source>
        <dbReference type="ARBA" id="ARBA00022777"/>
    </source>
</evidence>
<accession>A0ABY4DA62</accession>
<proteinExistence type="inferred from homology"/>
<reference evidence="7" key="1">
    <citation type="journal article" date="2024" name="J Bioinform Genom">
        <title>Complete genome sequence of the type strain bacterium Sphaerochaeta associata GLS2t (VKM B-2742)t.</title>
        <authorList>
            <person name="Troshina O.Y."/>
            <person name="Tepeeva A.N."/>
            <person name="Arzamasceva V.O."/>
            <person name="Whitman W.B."/>
            <person name="Varghese N."/>
            <person name="Shapiro N."/>
            <person name="Woyke T."/>
            <person name="Kripides N.C."/>
            <person name="Vasilenko O.V."/>
        </authorList>
    </citation>
    <scope>NUCLEOTIDE SEQUENCE [LARGE SCALE GENOMIC DNA]</scope>
    <source>
        <strain evidence="7">GLS2T</strain>
    </source>
</reference>
<evidence type="ECO:0000259" key="5">
    <source>
        <dbReference type="Pfam" id="PF02782"/>
    </source>
</evidence>
<dbReference type="InterPro" id="IPR018484">
    <property type="entry name" value="FGGY_N"/>
</dbReference>
<feature type="domain" description="Carbohydrate kinase FGGY C-terminal" evidence="5">
    <location>
        <begin position="277"/>
        <end position="475"/>
    </location>
</feature>
<dbReference type="EMBL" id="CP094929">
    <property type="protein sequence ID" value="UOM49929.1"/>
    <property type="molecule type" value="Genomic_DNA"/>
</dbReference>
<dbReference type="InterPro" id="IPR050406">
    <property type="entry name" value="FGGY_Carb_Kinase"/>
</dbReference>
<name>A0ABY4DA62_9SPIR</name>
<dbReference type="Pfam" id="PF02782">
    <property type="entry name" value="FGGY_C"/>
    <property type="match status" value="1"/>
</dbReference>
<dbReference type="InterPro" id="IPR018485">
    <property type="entry name" value="FGGY_C"/>
</dbReference>
<evidence type="ECO:0000313" key="6">
    <source>
        <dbReference type="EMBL" id="UOM49929.1"/>
    </source>
</evidence>
<comment type="similarity">
    <text evidence="1">Belongs to the FGGY kinase family.</text>
</comment>
<evidence type="ECO:0000256" key="2">
    <source>
        <dbReference type="ARBA" id="ARBA00022679"/>
    </source>
</evidence>
<dbReference type="CDD" id="cd07809">
    <property type="entry name" value="ASKHA_NBD_FGGY_BaXK-like"/>
    <property type="match status" value="1"/>
</dbReference>
<dbReference type="RefSeq" id="WP_244771323.1">
    <property type="nucleotide sequence ID" value="NZ_CP094929.1"/>
</dbReference>
<evidence type="ECO:0000313" key="7">
    <source>
        <dbReference type="Proteomes" id="UP000829708"/>
    </source>
</evidence>
<dbReference type="Pfam" id="PF00370">
    <property type="entry name" value="FGGY_N"/>
    <property type="match status" value="1"/>
</dbReference>
<protein>
    <submittedName>
        <fullName evidence="6">FGGY-family carbohydrate kinase</fullName>
    </submittedName>
</protein>
<dbReference type="Gene3D" id="3.30.420.40">
    <property type="match status" value="2"/>
</dbReference>
<gene>
    <name evidence="6" type="ORF">MUG09_10205</name>
</gene>
<feature type="domain" description="Carbohydrate kinase FGGY N-terminal" evidence="4">
    <location>
        <begin position="16"/>
        <end position="240"/>
    </location>
</feature>
<sequence>MLTNQIKEEILHGQTVLGIELGSTRIKAVLINSENQPIAQGGHDWENTLLDGVWTYSLDDVWKGIQSCFASLQANIQKDYAVKLTRTKAMGISAMMHGYLPFDAKGNQLTAFRTWRNTMTSQAAELLSTLFDYPVPERWSISHLYQSVLNKEEHVKDLGFLTTLAGYVHWKLTGRKVLGVGDASGMFPIDTKTGNYDQRMVEAFDDLTKAHHFPWRLETILPSILSAGEDAGKLTDTGALLLDPSGTFEAGIPLCPPEGDAGTGMVATNSIAKRTGNVSAGTSVFAMIVLEKELSKSYNKFIDLVTTPDGSLVAMSHGNNCTGEYDNWMRLFSEVLTTAGFSLSKGELYDRLLFKALEGDKECGGLLPYNYLSGETMTDLNEGRPLFVRETKHTFNLANFMRSQLFTALGVLRIGMDILFEQEKVAIDSITGHGGFFKTAEVGQKMMASALHTPISVLKTAGEGGAWGIALLASFMVGKQNRSLADFLASEAFATAEKSTVEASEEDIEGFNVFLERYKHGLAVEKAAVQHLK</sequence>
<organism evidence="6 7">
    <name type="scientific">Sphaerochaeta associata</name>
    <dbReference type="NCBI Taxonomy" id="1129264"/>
    <lineage>
        <taxon>Bacteria</taxon>
        <taxon>Pseudomonadati</taxon>
        <taxon>Spirochaetota</taxon>
        <taxon>Spirochaetia</taxon>
        <taxon>Spirochaetales</taxon>
        <taxon>Sphaerochaetaceae</taxon>
        <taxon>Sphaerochaeta</taxon>
    </lineage>
</organism>
<evidence type="ECO:0000259" key="4">
    <source>
        <dbReference type="Pfam" id="PF00370"/>
    </source>
</evidence>
<evidence type="ECO:0000256" key="1">
    <source>
        <dbReference type="ARBA" id="ARBA00009156"/>
    </source>
</evidence>
<dbReference type="GO" id="GO:0016301">
    <property type="term" value="F:kinase activity"/>
    <property type="evidence" value="ECO:0007669"/>
    <property type="project" value="UniProtKB-KW"/>
</dbReference>